<organism evidence="1 2">
    <name type="scientific">Romanomermis culicivorax</name>
    <name type="common">Nematode worm</name>
    <dbReference type="NCBI Taxonomy" id="13658"/>
    <lineage>
        <taxon>Eukaryota</taxon>
        <taxon>Metazoa</taxon>
        <taxon>Ecdysozoa</taxon>
        <taxon>Nematoda</taxon>
        <taxon>Enoplea</taxon>
        <taxon>Dorylaimia</taxon>
        <taxon>Mermithida</taxon>
        <taxon>Mermithoidea</taxon>
        <taxon>Mermithidae</taxon>
        <taxon>Romanomermis</taxon>
    </lineage>
</organism>
<sequence length="122" mass="13845">MIVQLTFPMHTSSRCRYQRKAAIEAFHSVVMFCDDCSLACSVVGRLIDETTAATDCTTVVALFVLMLEATTNPVFAQLYWLRIYSDSQRNLDDSADLLFMRPHRHEQTSSYDIIIKASCGIR</sequence>
<keyword evidence="1" id="KW-1185">Reference proteome</keyword>
<dbReference type="Proteomes" id="UP000887565">
    <property type="component" value="Unplaced"/>
</dbReference>
<dbReference type="AlphaFoldDB" id="A0A915JZY4"/>
<evidence type="ECO:0000313" key="2">
    <source>
        <dbReference type="WBParaSite" id="nRc.2.0.1.t32081-RA"/>
    </source>
</evidence>
<evidence type="ECO:0000313" key="1">
    <source>
        <dbReference type="Proteomes" id="UP000887565"/>
    </source>
</evidence>
<accession>A0A915JZY4</accession>
<dbReference type="WBParaSite" id="nRc.2.0.1.t32081-RA">
    <property type="protein sequence ID" value="nRc.2.0.1.t32081-RA"/>
    <property type="gene ID" value="nRc.2.0.1.g32081"/>
</dbReference>
<name>A0A915JZY4_ROMCU</name>
<protein>
    <submittedName>
        <fullName evidence="2">Uncharacterized protein</fullName>
    </submittedName>
</protein>
<reference evidence="2" key="1">
    <citation type="submission" date="2022-11" db="UniProtKB">
        <authorList>
            <consortium name="WormBaseParasite"/>
        </authorList>
    </citation>
    <scope>IDENTIFICATION</scope>
</reference>
<proteinExistence type="predicted"/>